<evidence type="ECO:0000313" key="5">
    <source>
        <dbReference type="EMBL" id="MBS8262590.1"/>
    </source>
</evidence>
<name>A0A944CG74_9HYPH</name>
<organism evidence="5 6">
    <name type="scientific">Roseibium polysiphoniae</name>
    <dbReference type="NCBI Taxonomy" id="2571221"/>
    <lineage>
        <taxon>Bacteria</taxon>
        <taxon>Pseudomonadati</taxon>
        <taxon>Pseudomonadota</taxon>
        <taxon>Alphaproteobacteria</taxon>
        <taxon>Hyphomicrobiales</taxon>
        <taxon>Stappiaceae</taxon>
        <taxon>Roseibium</taxon>
    </lineage>
</organism>
<feature type="region of interest" description="Disordered" evidence="3">
    <location>
        <begin position="1"/>
        <end position="22"/>
    </location>
</feature>
<evidence type="ECO:0000256" key="2">
    <source>
        <dbReference type="SAM" id="Coils"/>
    </source>
</evidence>
<dbReference type="InterPro" id="IPR052016">
    <property type="entry name" value="Bact_Sigma-Reg"/>
</dbReference>
<evidence type="ECO:0000256" key="3">
    <source>
        <dbReference type="SAM" id="MobiDB-lite"/>
    </source>
</evidence>
<comment type="caution">
    <text evidence="5">The sequence shown here is derived from an EMBL/GenBank/DDBJ whole genome shotgun (WGS) entry which is preliminary data.</text>
</comment>
<dbReference type="SUPFAM" id="SSF81606">
    <property type="entry name" value="PP2C-like"/>
    <property type="match status" value="1"/>
</dbReference>
<dbReference type="InterPro" id="IPR001932">
    <property type="entry name" value="PPM-type_phosphatase-like_dom"/>
</dbReference>
<reference evidence="5" key="2">
    <citation type="journal article" date="2021" name="Microorganisms">
        <title>Bacterial Dimethylsulfoniopropionate Biosynthesis in the East China Sea.</title>
        <authorList>
            <person name="Liu J."/>
            <person name="Zhang Y."/>
            <person name="Liu J."/>
            <person name="Zhong H."/>
            <person name="Williams B.T."/>
            <person name="Zheng Y."/>
            <person name="Curson A.R.J."/>
            <person name="Sun C."/>
            <person name="Sun H."/>
            <person name="Song D."/>
            <person name="Wagner Mackenzie B."/>
            <person name="Bermejo Martinez A."/>
            <person name="Todd J.D."/>
            <person name="Zhang X.H."/>
        </authorList>
    </citation>
    <scope>NUCLEOTIDE SEQUENCE</scope>
    <source>
        <strain evidence="5">AESS21</strain>
    </source>
</reference>
<dbReference type="PANTHER" id="PTHR43156:SF2">
    <property type="entry name" value="STAGE II SPORULATION PROTEIN E"/>
    <property type="match status" value="1"/>
</dbReference>
<feature type="domain" description="PPM-type phosphatase" evidence="4">
    <location>
        <begin position="89"/>
        <end position="312"/>
    </location>
</feature>
<dbReference type="Gene3D" id="3.60.40.10">
    <property type="entry name" value="PPM-type phosphatase domain"/>
    <property type="match status" value="1"/>
</dbReference>
<evidence type="ECO:0000313" key="6">
    <source>
        <dbReference type="Proteomes" id="UP000705379"/>
    </source>
</evidence>
<dbReference type="Pfam" id="PF07228">
    <property type="entry name" value="SpoIIE"/>
    <property type="match status" value="1"/>
</dbReference>
<keyword evidence="2" id="KW-0175">Coiled coil</keyword>
<protein>
    <recommendedName>
        <fullName evidence="4">PPM-type phosphatase domain-containing protein</fullName>
    </recommendedName>
</protein>
<dbReference type="EMBL" id="QTKU01000006">
    <property type="protein sequence ID" value="MBS8262590.1"/>
    <property type="molecule type" value="Genomic_DNA"/>
</dbReference>
<gene>
    <name evidence="5" type="ORF">DYI23_20360</name>
</gene>
<dbReference type="GO" id="GO:0016791">
    <property type="term" value="F:phosphatase activity"/>
    <property type="evidence" value="ECO:0007669"/>
    <property type="project" value="TreeGrafter"/>
</dbReference>
<dbReference type="PANTHER" id="PTHR43156">
    <property type="entry name" value="STAGE II SPORULATION PROTEIN E-RELATED"/>
    <property type="match status" value="1"/>
</dbReference>
<proteinExistence type="predicted"/>
<dbReference type="RefSeq" id="WP_213217934.1">
    <property type="nucleotide sequence ID" value="NZ_QTKU01000006.1"/>
</dbReference>
<sequence length="312" mass="34297">MSDKSTEAAALENDPKHGAGSSELSIRAELEDLKAEHADLKLLYEAMIEHGEAVEDQLAENNILLQETQKRLEAELADAANYVMSILPEPREEAPRTTWSLVPSTELGGDSFGYHDIDDDHFAIYLIDVCGHGVGAALLSVTIINVLRAGALPTTDFKNPSEVLFRLNNAFPMERQNNMFFTIWYGIYQRSSRKLTFASGGHPAAIHLRPASDGKVQNRLLGSEQGMVIGAIPDMDFDADEFVLQPGDRLLVLSDGTYEVENPEGDVVSLADLAEYASGLSGHLPDELYNWIRGLNSDSPLPDDYSMVQLTF</sequence>
<feature type="coiled-coil region" evidence="2">
    <location>
        <begin position="30"/>
        <end position="75"/>
    </location>
</feature>
<accession>A0A944CG74</accession>
<keyword evidence="1" id="KW-0378">Hydrolase</keyword>
<evidence type="ECO:0000256" key="1">
    <source>
        <dbReference type="ARBA" id="ARBA00022801"/>
    </source>
</evidence>
<evidence type="ECO:0000259" key="4">
    <source>
        <dbReference type="SMART" id="SM00331"/>
    </source>
</evidence>
<dbReference type="InterPro" id="IPR036457">
    <property type="entry name" value="PPM-type-like_dom_sf"/>
</dbReference>
<reference evidence="5" key="1">
    <citation type="submission" date="2018-08" db="EMBL/GenBank/DDBJ databases">
        <authorList>
            <person name="Jin W."/>
            <person name="Wang H."/>
            <person name="Yang Y."/>
            <person name="Li M."/>
            <person name="Liu J."/>
        </authorList>
    </citation>
    <scope>NUCLEOTIDE SEQUENCE</scope>
    <source>
        <strain evidence="5">AESS21</strain>
    </source>
</reference>
<dbReference type="Proteomes" id="UP000705379">
    <property type="component" value="Unassembled WGS sequence"/>
</dbReference>
<dbReference type="AlphaFoldDB" id="A0A944CG74"/>
<dbReference type="SMART" id="SM00331">
    <property type="entry name" value="PP2C_SIG"/>
    <property type="match status" value="1"/>
</dbReference>